<reference evidence="4 5" key="1">
    <citation type="journal article" date="2024" name="IMA Fungus">
        <title>IMA Genome - F19 : A genome assembly and annotation guide to empower mycologists, including annotated draft genome sequences of Ceratocystis pirilliformis, Diaporthe australafricana, Fusarium ophioides, Paecilomyces lecythidis, and Sporothrix stenoceras.</title>
        <authorList>
            <person name="Aylward J."/>
            <person name="Wilson A.M."/>
            <person name="Visagie C.M."/>
            <person name="Spraker J."/>
            <person name="Barnes I."/>
            <person name="Buitendag C."/>
            <person name="Ceriani C."/>
            <person name="Del Mar Angel L."/>
            <person name="du Plessis D."/>
            <person name="Fuchs T."/>
            <person name="Gasser K."/>
            <person name="Kramer D."/>
            <person name="Li W."/>
            <person name="Munsamy K."/>
            <person name="Piso A."/>
            <person name="Price J.L."/>
            <person name="Sonnekus B."/>
            <person name="Thomas C."/>
            <person name="van der Nest A."/>
            <person name="van Dijk A."/>
            <person name="van Heerden A."/>
            <person name="van Vuuren N."/>
            <person name="Yilmaz N."/>
            <person name="Duong T.A."/>
            <person name="van der Merwe N.A."/>
            <person name="Wingfield M.J."/>
            <person name="Wingfield B.D."/>
        </authorList>
    </citation>
    <scope>NUCLEOTIDE SEQUENCE [LARGE SCALE GENOMIC DNA]</scope>
    <source>
        <strain evidence="4 5">CMW 18167</strain>
    </source>
</reference>
<gene>
    <name evidence="4" type="ORF">Plec18167_007078</name>
</gene>
<evidence type="ECO:0000256" key="1">
    <source>
        <dbReference type="ARBA" id="ARBA00038215"/>
    </source>
</evidence>
<keyword evidence="5" id="KW-1185">Reference proteome</keyword>
<dbReference type="Proteomes" id="UP001583193">
    <property type="component" value="Unassembled WGS sequence"/>
</dbReference>
<dbReference type="InterPro" id="IPR050491">
    <property type="entry name" value="AmpC-like"/>
</dbReference>
<dbReference type="Pfam" id="PF00144">
    <property type="entry name" value="Beta-lactamase"/>
    <property type="match status" value="1"/>
</dbReference>
<evidence type="ECO:0000313" key="5">
    <source>
        <dbReference type="Proteomes" id="UP001583193"/>
    </source>
</evidence>
<dbReference type="InterPro" id="IPR001466">
    <property type="entry name" value="Beta-lactam-related"/>
</dbReference>
<dbReference type="InterPro" id="IPR021860">
    <property type="entry name" value="Peptidase_S12_Pab87-rel_C"/>
</dbReference>
<protein>
    <recommendedName>
        <fullName evidence="6">Beta-lactamase family protein</fullName>
    </recommendedName>
</protein>
<dbReference type="Gene3D" id="3.40.710.10">
    <property type="entry name" value="DD-peptidase/beta-lactamase superfamily"/>
    <property type="match status" value="1"/>
</dbReference>
<proteinExistence type="inferred from homology"/>
<dbReference type="Gene3D" id="2.40.128.600">
    <property type="match status" value="1"/>
</dbReference>
<feature type="domain" description="Peptidase S12 Pab87-related C-terminal" evidence="3">
    <location>
        <begin position="399"/>
        <end position="499"/>
    </location>
</feature>
<evidence type="ECO:0000259" key="3">
    <source>
        <dbReference type="Pfam" id="PF11954"/>
    </source>
</evidence>
<organism evidence="4 5">
    <name type="scientific">Paecilomyces lecythidis</name>
    <dbReference type="NCBI Taxonomy" id="3004212"/>
    <lineage>
        <taxon>Eukaryota</taxon>
        <taxon>Fungi</taxon>
        <taxon>Dikarya</taxon>
        <taxon>Ascomycota</taxon>
        <taxon>Pezizomycotina</taxon>
        <taxon>Eurotiomycetes</taxon>
        <taxon>Eurotiomycetidae</taxon>
        <taxon>Eurotiales</taxon>
        <taxon>Thermoascaceae</taxon>
        <taxon>Paecilomyces</taxon>
    </lineage>
</organism>
<dbReference type="PANTHER" id="PTHR46825">
    <property type="entry name" value="D-ALANYL-D-ALANINE-CARBOXYPEPTIDASE/ENDOPEPTIDASE AMPH"/>
    <property type="match status" value="1"/>
</dbReference>
<dbReference type="EMBL" id="JAVDPF010000027">
    <property type="protein sequence ID" value="KAL1871518.1"/>
    <property type="molecule type" value="Genomic_DNA"/>
</dbReference>
<comment type="caution">
    <text evidence="4">The sequence shown here is derived from an EMBL/GenBank/DDBJ whole genome shotgun (WGS) entry which is preliminary data.</text>
</comment>
<accession>A0ABR3X6I7</accession>
<feature type="domain" description="Beta-lactamase-related" evidence="2">
    <location>
        <begin position="10"/>
        <end position="345"/>
    </location>
</feature>
<dbReference type="SUPFAM" id="SSF56601">
    <property type="entry name" value="beta-lactamase/transpeptidase-like"/>
    <property type="match status" value="1"/>
</dbReference>
<evidence type="ECO:0000259" key="2">
    <source>
        <dbReference type="Pfam" id="PF00144"/>
    </source>
</evidence>
<dbReference type="Pfam" id="PF11954">
    <property type="entry name" value="DUF3471"/>
    <property type="match status" value="1"/>
</dbReference>
<dbReference type="PANTHER" id="PTHR46825:SF9">
    <property type="entry name" value="BETA-LACTAMASE-RELATED DOMAIN-CONTAINING PROTEIN"/>
    <property type="match status" value="1"/>
</dbReference>
<name>A0ABR3X6I7_9EURO</name>
<evidence type="ECO:0000313" key="4">
    <source>
        <dbReference type="EMBL" id="KAL1871518.1"/>
    </source>
</evidence>
<comment type="similarity">
    <text evidence="1">Belongs to the peptidase S12 family.</text>
</comment>
<sequence length="502" mass="56465">MDLFDSPEFSSRVEELMEQHHVPGLSVAIVQDETISSRGYGKISLDRDFPVACTSDTLFDIASTSKSLTAAAVGILVDDNENYPEVQYTATMSSLLPDDFVISEPGYTESITLEDILSHRSGIPRHDFSYMSPRATQPDDGQSVTRNLRNLPVAAPVRTKFIYCNMMYTVATYLVEKKSGLPFSDFLQKRFFEPLGMNSTSLQPEAARARGFGPRITPGYSWDNDSKKYIEFQTPNCPEAQGAGSIITSVNDYIRWVKAMMNHEGPITKEIYKGLIKSRTLQNPDAENLWPLTSPTIDAAGWEIYYYRGYMVVSHDGGVPGFGTTHFFLPHFEFGGAIFGNSTEGGIVAEIVMRELIDEVLKVPQVDRPDWNSIISAENRDSDDEEEKLRQKLCLDITEPESQKKPLDVYTGEYWNKGYHSITVQNKDDKLFIDATDRSMGFTLTLEHICGQTKYIAHMSDFLEGGDDPIMAEFKIEGDRATALGLKLESEIDELIWFTRLQ</sequence>
<evidence type="ECO:0008006" key="6">
    <source>
        <dbReference type="Google" id="ProtNLM"/>
    </source>
</evidence>
<dbReference type="InterPro" id="IPR012338">
    <property type="entry name" value="Beta-lactam/transpept-like"/>
</dbReference>